<gene>
    <name evidence="2" type="ORF">VV02_23100</name>
</gene>
<dbReference type="PATRIC" id="fig|571913.6.peg.4680"/>
<dbReference type="GO" id="GO:0016810">
    <property type="term" value="F:hydrolase activity, acting on carbon-nitrogen (but not peptide) bonds"/>
    <property type="evidence" value="ECO:0007669"/>
    <property type="project" value="InterPro"/>
</dbReference>
<dbReference type="Gene3D" id="2.30.40.10">
    <property type="entry name" value="Urease, subunit C, domain 1"/>
    <property type="match status" value="1"/>
</dbReference>
<dbReference type="InterPro" id="IPR013108">
    <property type="entry name" value="Amidohydro_3"/>
</dbReference>
<feature type="domain" description="Amidohydrolase 3" evidence="1">
    <location>
        <begin position="47"/>
        <end position="527"/>
    </location>
</feature>
<dbReference type="OrthoDB" id="3238066at2"/>
<dbReference type="Pfam" id="PF07969">
    <property type="entry name" value="Amidohydro_3"/>
    <property type="match status" value="1"/>
</dbReference>
<dbReference type="SUPFAM" id="SSF51338">
    <property type="entry name" value="Composite domain of metallo-dependent hydrolases"/>
    <property type="match status" value="1"/>
</dbReference>
<evidence type="ECO:0000313" key="3">
    <source>
        <dbReference type="Proteomes" id="UP000066480"/>
    </source>
</evidence>
<evidence type="ECO:0000259" key="1">
    <source>
        <dbReference type="Pfam" id="PF07969"/>
    </source>
</evidence>
<dbReference type="EMBL" id="CP011112">
    <property type="protein sequence ID" value="AKU18075.1"/>
    <property type="molecule type" value="Genomic_DNA"/>
</dbReference>
<accession>A0A0K1JNB0</accession>
<dbReference type="SUPFAM" id="SSF51556">
    <property type="entry name" value="Metallo-dependent hydrolases"/>
    <property type="match status" value="1"/>
</dbReference>
<organism evidence="2 3">
    <name type="scientific">Luteipulveratus mongoliensis</name>
    <dbReference type="NCBI Taxonomy" id="571913"/>
    <lineage>
        <taxon>Bacteria</taxon>
        <taxon>Bacillati</taxon>
        <taxon>Actinomycetota</taxon>
        <taxon>Actinomycetes</taxon>
        <taxon>Micrococcales</taxon>
        <taxon>Dermacoccaceae</taxon>
        <taxon>Luteipulveratus</taxon>
    </lineage>
</organism>
<dbReference type="InterPro" id="IPR033932">
    <property type="entry name" value="YtcJ-like"/>
</dbReference>
<dbReference type="Gene3D" id="3.10.310.70">
    <property type="match status" value="1"/>
</dbReference>
<protein>
    <submittedName>
        <fullName evidence="2">Amidohydrolase</fullName>
    </submittedName>
</protein>
<sequence>MPRVLFRHRRIITGGSESAPVTGLLVEGETIIATGTAETLAADADTVVDLPGAAVLPGLYDAHIHTANLARDLVSVDMRRARSLDEALDLLRTHVAGLPQDAWIFGGRWDSNKWQGSGRPDRYALDRVAPGRKIALPSIDGHSIWSSSAALAEVGYTRGTPDPAGGQIVRDEHGEPTGITRESANQPFRAVMDDPSTDALDPLLRACQNELLSVGLTSIHDIDGEDCRASYLRMKDAGDLAIRVHKAVPIYALERAIDEGRRTGDGDDWFSTGPVKLFGDGALGSHTAYLTDAYNDSPGDRGISVTSPDDLLRLTRLATRAGIAVATHAIGDAAAAQVVDAYEKVLAEGPLPLQPNGIPLRLRIEHAQHLRPTDIERMARLGIVASMQPTHCTSDIDLADKLLDGHDIASYAWATLLRAGVPLAFGSDAPVEEPAPIDALYAAVSRQRPDGTPPGGWQPSERLTFEEALAAHTVGSAYAAGQDDRKGRLVAGQLADLVCVDADPTDDRDPTIVRDLNVLLTMVGGQTRWEAPTG</sequence>
<name>A0A0K1JNB0_9MICO</name>
<dbReference type="STRING" id="571913.VV02_23100"/>
<dbReference type="PANTHER" id="PTHR22642:SF2">
    <property type="entry name" value="PROTEIN LONG AFTER FAR-RED 3"/>
    <property type="match status" value="1"/>
</dbReference>
<dbReference type="Gene3D" id="3.20.20.140">
    <property type="entry name" value="Metal-dependent hydrolases"/>
    <property type="match status" value="1"/>
</dbReference>
<reference evidence="2 3" key="1">
    <citation type="submission" date="2015-03" db="EMBL/GenBank/DDBJ databases">
        <title>Luteipulveratus halotolerans sp. nov., a novel actinobacterium (Dermacoccaceae) from Sarawak, Malaysia.</title>
        <authorList>
            <person name="Juboi H."/>
            <person name="Basik A."/>
            <person name="Shamsul S.S."/>
            <person name="Arnold P."/>
            <person name="Schmitt E.K."/>
            <person name="Sanglier J.-J."/>
            <person name="Yeo T."/>
        </authorList>
    </citation>
    <scope>NUCLEOTIDE SEQUENCE [LARGE SCALE GENOMIC DNA]</scope>
    <source>
        <strain evidence="2 3">MN07-A0370</strain>
    </source>
</reference>
<dbReference type="InterPro" id="IPR032466">
    <property type="entry name" value="Metal_Hydrolase"/>
</dbReference>
<keyword evidence="2" id="KW-0378">Hydrolase</keyword>
<dbReference type="KEGG" id="lmoi:VV02_23100"/>
<proteinExistence type="predicted"/>
<dbReference type="CDD" id="cd01300">
    <property type="entry name" value="YtcJ_like"/>
    <property type="match status" value="1"/>
</dbReference>
<dbReference type="InterPro" id="IPR011059">
    <property type="entry name" value="Metal-dep_hydrolase_composite"/>
</dbReference>
<dbReference type="RefSeq" id="WP_052595444.1">
    <property type="nucleotide sequence ID" value="NZ_CP011112.1"/>
</dbReference>
<dbReference type="AlphaFoldDB" id="A0A0K1JNB0"/>
<keyword evidence="3" id="KW-1185">Reference proteome</keyword>
<dbReference type="PANTHER" id="PTHR22642">
    <property type="entry name" value="IMIDAZOLONEPROPIONASE"/>
    <property type="match status" value="1"/>
</dbReference>
<evidence type="ECO:0000313" key="2">
    <source>
        <dbReference type="EMBL" id="AKU18075.1"/>
    </source>
</evidence>
<dbReference type="Proteomes" id="UP000066480">
    <property type="component" value="Chromosome"/>
</dbReference>